<dbReference type="PANTHER" id="PTHR24321:SF12">
    <property type="entry name" value="SHORT-CHAIN DEHYDROGENASE_REDUCTASE FAMILY, PUTATIVE (AFU_ORTHOLOGUE AFUA_5G14340)-RELATED"/>
    <property type="match status" value="1"/>
</dbReference>
<name>A0A8K0QW66_9PLEO</name>
<evidence type="ECO:0000256" key="3">
    <source>
        <dbReference type="ARBA" id="ARBA00023002"/>
    </source>
</evidence>
<dbReference type="FunFam" id="3.40.50.720:FF:000084">
    <property type="entry name" value="Short-chain dehydrogenase reductase"/>
    <property type="match status" value="1"/>
</dbReference>
<sequence length="261" mass="27615">MQDALAGSVIITGAASGIGQGVAIAFAQAGCRKLLLGDINENGLQATRDLVLQETPEADVVLSYLDVSEESSVNRFVEKCVARFGRLDYACNVAGICPARTPVVDLDVDTYDKVIAVNLYGTFLCHRAEMKQMLKQPLSGNGCRGSIVSTSSMAGLNASPGASPYCSTKFGIIGLVKTDSMDYGARGIRINAVCPGFTDTPALHAISTAEQRVALSKNISLNRLGQAVDVGRTFAFLCSKEASYIHGTNYLVDGGAMAYRR</sequence>
<comment type="similarity">
    <text evidence="1">Belongs to the short-chain dehydrogenases/reductases (SDR) family.</text>
</comment>
<keyword evidence="2" id="KW-0521">NADP</keyword>
<dbReference type="InterPro" id="IPR002347">
    <property type="entry name" value="SDR_fam"/>
</dbReference>
<evidence type="ECO:0000313" key="4">
    <source>
        <dbReference type="EMBL" id="KAH7072429.1"/>
    </source>
</evidence>
<protein>
    <submittedName>
        <fullName evidence="4">Uncharacterized protein</fullName>
    </submittedName>
</protein>
<organism evidence="4 5">
    <name type="scientific">Paraphoma chrysanthemicola</name>
    <dbReference type="NCBI Taxonomy" id="798071"/>
    <lineage>
        <taxon>Eukaryota</taxon>
        <taxon>Fungi</taxon>
        <taxon>Dikarya</taxon>
        <taxon>Ascomycota</taxon>
        <taxon>Pezizomycotina</taxon>
        <taxon>Dothideomycetes</taxon>
        <taxon>Pleosporomycetidae</taxon>
        <taxon>Pleosporales</taxon>
        <taxon>Pleosporineae</taxon>
        <taxon>Phaeosphaeriaceae</taxon>
        <taxon>Paraphoma</taxon>
    </lineage>
</organism>
<accession>A0A8K0QW66</accession>
<dbReference type="SUPFAM" id="SSF51735">
    <property type="entry name" value="NAD(P)-binding Rossmann-fold domains"/>
    <property type="match status" value="1"/>
</dbReference>
<dbReference type="OrthoDB" id="5840532at2759"/>
<gene>
    <name evidence="4" type="ORF">FB567DRAFT_573144</name>
</gene>
<evidence type="ECO:0000256" key="2">
    <source>
        <dbReference type="ARBA" id="ARBA00022857"/>
    </source>
</evidence>
<reference evidence="4" key="1">
    <citation type="journal article" date="2021" name="Nat. Commun.">
        <title>Genetic determinants of endophytism in the Arabidopsis root mycobiome.</title>
        <authorList>
            <person name="Mesny F."/>
            <person name="Miyauchi S."/>
            <person name="Thiergart T."/>
            <person name="Pickel B."/>
            <person name="Atanasova L."/>
            <person name="Karlsson M."/>
            <person name="Huettel B."/>
            <person name="Barry K.W."/>
            <person name="Haridas S."/>
            <person name="Chen C."/>
            <person name="Bauer D."/>
            <person name="Andreopoulos W."/>
            <person name="Pangilinan J."/>
            <person name="LaButti K."/>
            <person name="Riley R."/>
            <person name="Lipzen A."/>
            <person name="Clum A."/>
            <person name="Drula E."/>
            <person name="Henrissat B."/>
            <person name="Kohler A."/>
            <person name="Grigoriev I.V."/>
            <person name="Martin F.M."/>
            <person name="Hacquard S."/>
        </authorList>
    </citation>
    <scope>NUCLEOTIDE SEQUENCE</scope>
    <source>
        <strain evidence="4">MPI-SDFR-AT-0120</strain>
    </source>
</reference>
<dbReference type="EMBL" id="JAGMVJ010000023">
    <property type="protein sequence ID" value="KAH7072429.1"/>
    <property type="molecule type" value="Genomic_DNA"/>
</dbReference>
<keyword evidence="3" id="KW-0560">Oxidoreductase</keyword>
<keyword evidence="5" id="KW-1185">Reference proteome</keyword>
<dbReference type="Pfam" id="PF13561">
    <property type="entry name" value="adh_short_C2"/>
    <property type="match status" value="1"/>
</dbReference>
<dbReference type="AlphaFoldDB" id="A0A8K0QW66"/>
<dbReference type="CDD" id="cd05233">
    <property type="entry name" value="SDR_c"/>
    <property type="match status" value="1"/>
</dbReference>
<dbReference type="PRINTS" id="PR00081">
    <property type="entry name" value="GDHRDH"/>
</dbReference>
<dbReference type="Proteomes" id="UP000813461">
    <property type="component" value="Unassembled WGS sequence"/>
</dbReference>
<evidence type="ECO:0000313" key="5">
    <source>
        <dbReference type="Proteomes" id="UP000813461"/>
    </source>
</evidence>
<dbReference type="Gene3D" id="3.40.50.720">
    <property type="entry name" value="NAD(P)-binding Rossmann-like Domain"/>
    <property type="match status" value="1"/>
</dbReference>
<dbReference type="GO" id="GO:0016491">
    <property type="term" value="F:oxidoreductase activity"/>
    <property type="evidence" value="ECO:0007669"/>
    <property type="project" value="UniProtKB-KW"/>
</dbReference>
<dbReference type="InterPro" id="IPR036291">
    <property type="entry name" value="NAD(P)-bd_dom_sf"/>
</dbReference>
<evidence type="ECO:0000256" key="1">
    <source>
        <dbReference type="ARBA" id="ARBA00006484"/>
    </source>
</evidence>
<dbReference type="PANTHER" id="PTHR24321">
    <property type="entry name" value="DEHYDROGENASES, SHORT CHAIN"/>
    <property type="match status" value="1"/>
</dbReference>
<proteinExistence type="inferred from homology"/>
<comment type="caution">
    <text evidence="4">The sequence shown here is derived from an EMBL/GenBank/DDBJ whole genome shotgun (WGS) entry which is preliminary data.</text>
</comment>